<dbReference type="EMBL" id="ML994662">
    <property type="protein sequence ID" value="KAF2179832.1"/>
    <property type="molecule type" value="Genomic_DNA"/>
</dbReference>
<gene>
    <name evidence="12" type="ORF">K469DRAFT_594463</name>
</gene>
<feature type="region of interest" description="Disordered" evidence="10">
    <location>
        <begin position="122"/>
        <end position="165"/>
    </location>
</feature>
<dbReference type="PANTHER" id="PTHR12804">
    <property type="entry name" value="MICROSOMAL SIGNAL PEPTIDASE 23 KD SUBUNIT SPC22/23"/>
    <property type="match status" value="1"/>
</dbReference>
<dbReference type="OrthoDB" id="10261524at2759"/>
<comment type="similarity">
    <text evidence="2 9">Belongs to the SPCS3 family.</text>
</comment>
<evidence type="ECO:0000313" key="13">
    <source>
        <dbReference type="Proteomes" id="UP000800200"/>
    </source>
</evidence>
<comment type="function">
    <text evidence="8">Essential component of the signal peptidase complex (SPC) which catalyzes the cleavage of N-terminal signal sequences from nascent proteins as they are translocated into the lumen of the endoplasmic reticulum. Essential for the SPC catalytic activity, possibly by stabilizing and positioning the active center of the complex close to the lumenal surface. Essential for viability.</text>
</comment>
<name>A0A6A6DN72_9PEZI</name>
<comment type="subcellular location">
    <subcellularLocation>
        <location evidence="1">Endoplasmic reticulum membrane</location>
        <topology evidence="1">Single-pass type II membrane protein</topology>
    </subcellularLocation>
</comment>
<reference evidence="12" key="1">
    <citation type="journal article" date="2020" name="Stud. Mycol.">
        <title>101 Dothideomycetes genomes: a test case for predicting lifestyles and emergence of pathogens.</title>
        <authorList>
            <person name="Haridas S."/>
            <person name="Albert R."/>
            <person name="Binder M."/>
            <person name="Bloem J."/>
            <person name="Labutti K."/>
            <person name="Salamov A."/>
            <person name="Andreopoulos B."/>
            <person name="Baker S."/>
            <person name="Barry K."/>
            <person name="Bills G."/>
            <person name="Bluhm B."/>
            <person name="Cannon C."/>
            <person name="Castanera R."/>
            <person name="Culley D."/>
            <person name="Daum C."/>
            <person name="Ezra D."/>
            <person name="Gonzalez J."/>
            <person name="Henrissat B."/>
            <person name="Kuo A."/>
            <person name="Liang C."/>
            <person name="Lipzen A."/>
            <person name="Lutzoni F."/>
            <person name="Magnuson J."/>
            <person name="Mondo S."/>
            <person name="Nolan M."/>
            <person name="Ohm R."/>
            <person name="Pangilinan J."/>
            <person name="Park H.-J."/>
            <person name="Ramirez L."/>
            <person name="Alfaro M."/>
            <person name="Sun H."/>
            <person name="Tritt A."/>
            <person name="Yoshinaga Y."/>
            <person name="Zwiers L.-H."/>
            <person name="Turgeon B."/>
            <person name="Goodwin S."/>
            <person name="Spatafora J."/>
            <person name="Crous P."/>
            <person name="Grigoriev I."/>
        </authorList>
    </citation>
    <scope>NUCLEOTIDE SEQUENCE</scope>
    <source>
        <strain evidence="12">CBS 207.26</strain>
    </source>
</reference>
<dbReference type="GO" id="GO:0006465">
    <property type="term" value="P:signal peptide processing"/>
    <property type="evidence" value="ECO:0007669"/>
    <property type="project" value="UniProtKB-UniRule"/>
</dbReference>
<sequence>MHSTVVRVQNVFGFFTTVAFCVAAVIALSVIVNPQSPSASVQLRNVQVVRGRPHYYSYKKEEYAHIKFNLDTDLSTLFNWNTKQVFLYLKAIYPSSKPNTPPSEAIIWDAILPASSAPNHQNYYIHPNPKKSQTKKPSKNKNAKSKAKRDESPYPRGELHLQNQRPKYQITDITGRLQNRTDVVLELGWNVQPWVGALVWANKVDFGVWEGLKGGVSERFKFPEIKTKKEGDLGTEKGGEKNRGKPA</sequence>
<keyword evidence="3 11" id="KW-0812">Transmembrane</keyword>
<dbReference type="PIRSF" id="PIRSF016089">
    <property type="entry name" value="SPC22"/>
    <property type="match status" value="1"/>
</dbReference>
<evidence type="ECO:0000256" key="1">
    <source>
        <dbReference type="ARBA" id="ARBA00004648"/>
    </source>
</evidence>
<feature type="compositionally biased region" description="Basic residues" evidence="10">
    <location>
        <begin position="128"/>
        <end position="147"/>
    </location>
</feature>
<feature type="transmembrane region" description="Helical" evidence="11">
    <location>
        <begin position="12"/>
        <end position="32"/>
    </location>
</feature>
<evidence type="ECO:0000256" key="8">
    <source>
        <dbReference type="ARBA" id="ARBA00045670"/>
    </source>
</evidence>
<accession>A0A6A6DN72</accession>
<dbReference type="Proteomes" id="UP000800200">
    <property type="component" value="Unassembled WGS sequence"/>
</dbReference>
<keyword evidence="6 11" id="KW-1133">Transmembrane helix</keyword>
<evidence type="ECO:0000256" key="3">
    <source>
        <dbReference type="ARBA" id="ARBA00022692"/>
    </source>
</evidence>
<keyword evidence="4 9" id="KW-0256">Endoplasmic reticulum</keyword>
<evidence type="ECO:0000256" key="10">
    <source>
        <dbReference type="SAM" id="MobiDB-lite"/>
    </source>
</evidence>
<protein>
    <recommendedName>
        <fullName evidence="9">Signal peptidase subunit 3</fullName>
    </recommendedName>
</protein>
<evidence type="ECO:0000256" key="7">
    <source>
        <dbReference type="ARBA" id="ARBA00023136"/>
    </source>
</evidence>
<evidence type="ECO:0000256" key="6">
    <source>
        <dbReference type="ARBA" id="ARBA00022989"/>
    </source>
</evidence>
<evidence type="ECO:0000256" key="9">
    <source>
        <dbReference type="PIRNR" id="PIRNR016089"/>
    </source>
</evidence>
<keyword evidence="13" id="KW-1185">Reference proteome</keyword>
<feature type="region of interest" description="Disordered" evidence="10">
    <location>
        <begin position="227"/>
        <end position="247"/>
    </location>
</feature>
<evidence type="ECO:0000313" key="12">
    <source>
        <dbReference type="EMBL" id="KAF2179832.1"/>
    </source>
</evidence>
<proteinExistence type="inferred from homology"/>
<dbReference type="AlphaFoldDB" id="A0A6A6DN72"/>
<keyword evidence="7 9" id="KW-0472">Membrane</keyword>
<keyword evidence="5" id="KW-0735">Signal-anchor</keyword>
<dbReference type="InterPro" id="IPR007653">
    <property type="entry name" value="SPC3"/>
</dbReference>
<evidence type="ECO:0000256" key="4">
    <source>
        <dbReference type="ARBA" id="ARBA00022824"/>
    </source>
</evidence>
<evidence type="ECO:0000256" key="11">
    <source>
        <dbReference type="SAM" id="Phobius"/>
    </source>
</evidence>
<evidence type="ECO:0000256" key="2">
    <source>
        <dbReference type="ARBA" id="ARBA00009289"/>
    </source>
</evidence>
<evidence type="ECO:0000256" key="5">
    <source>
        <dbReference type="ARBA" id="ARBA00022968"/>
    </source>
</evidence>
<feature type="compositionally biased region" description="Basic and acidic residues" evidence="10">
    <location>
        <begin position="148"/>
        <end position="159"/>
    </location>
</feature>
<dbReference type="Pfam" id="PF04573">
    <property type="entry name" value="SPC22"/>
    <property type="match status" value="2"/>
</dbReference>
<dbReference type="PANTHER" id="PTHR12804:SF0">
    <property type="entry name" value="SIGNAL PEPTIDASE COMPLEX SUBUNIT 3"/>
    <property type="match status" value="1"/>
</dbReference>
<dbReference type="GO" id="GO:0005787">
    <property type="term" value="C:signal peptidase complex"/>
    <property type="evidence" value="ECO:0007669"/>
    <property type="project" value="UniProtKB-UniRule"/>
</dbReference>
<organism evidence="12 13">
    <name type="scientific">Zopfia rhizophila CBS 207.26</name>
    <dbReference type="NCBI Taxonomy" id="1314779"/>
    <lineage>
        <taxon>Eukaryota</taxon>
        <taxon>Fungi</taxon>
        <taxon>Dikarya</taxon>
        <taxon>Ascomycota</taxon>
        <taxon>Pezizomycotina</taxon>
        <taxon>Dothideomycetes</taxon>
        <taxon>Dothideomycetes incertae sedis</taxon>
        <taxon>Zopfiaceae</taxon>
        <taxon>Zopfia</taxon>
    </lineage>
</organism>
<dbReference type="GO" id="GO:0045047">
    <property type="term" value="P:protein targeting to ER"/>
    <property type="evidence" value="ECO:0007669"/>
    <property type="project" value="TreeGrafter"/>
</dbReference>